<sequence length="70" mass="8313">MLSPRLIIINIRTNKLKKYDDTVNYQLFSLASSEEAHWQRKVCLRTLMRTLECTLSEAKRSTRCEPHFRA</sequence>
<dbReference type="HOGENOM" id="CLU_2762764_0_0_1"/>
<keyword evidence="2" id="KW-1185">Reference proteome</keyword>
<dbReference type="AlphaFoldDB" id="M1AL71"/>
<reference evidence="1" key="2">
    <citation type="submission" date="2015-06" db="UniProtKB">
        <authorList>
            <consortium name="EnsemblPlants"/>
        </authorList>
    </citation>
    <scope>IDENTIFICATION</scope>
    <source>
        <strain evidence="1">DM1-3 516 R44</strain>
    </source>
</reference>
<dbReference type="PaxDb" id="4113-PGSC0003DMT400025237"/>
<evidence type="ECO:0000313" key="1">
    <source>
        <dbReference type="EnsemblPlants" id="PGSC0003DMT400025237"/>
    </source>
</evidence>
<protein>
    <submittedName>
        <fullName evidence="1">Uncharacterized protein</fullName>
    </submittedName>
</protein>
<name>M1AL71_SOLTU</name>
<accession>M1AL71</accession>
<evidence type="ECO:0000313" key="2">
    <source>
        <dbReference type="Proteomes" id="UP000011115"/>
    </source>
</evidence>
<organism evidence="1 2">
    <name type="scientific">Solanum tuberosum</name>
    <name type="common">Potato</name>
    <dbReference type="NCBI Taxonomy" id="4113"/>
    <lineage>
        <taxon>Eukaryota</taxon>
        <taxon>Viridiplantae</taxon>
        <taxon>Streptophyta</taxon>
        <taxon>Embryophyta</taxon>
        <taxon>Tracheophyta</taxon>
        <taxon>Spermatophyta</taxon>
        <taxon>Magnoliopsida</taxon>
        <taxon>eudicotyledons</taxon>
        <taxon>Gunneridae</taxon>
        <taxon>Pentapetalae</taxon>
        <taxon>asterids</taxon>
        <taxon>lamiids</taxon>
        <taxon>Solanales</taxon>
        <taxon>Solanaceae</taxon>
        <taxon>Solanoideae</taxon>
        <taxon>Solaneae</taxon>
        <taxon>Solanum</taxon>
    </lineage>
</organism>
<dbReference type="Gramene" id="PGSC0003DMT400025237">
    <property type="protein sequence ID" value="PGSC0003DMT400025237"/>
    <property type="gene ID" value="PGSC0003DMG400009751"/>
</dbReference>
<proteinExistence type="predicted"/>
<reference evidence="2" key="1">
    <citation type="journal article" date="2011" name="Nature">
        <title>Genome sequence and analysis of the tuber crop potato.</title>
        <authorList>
            <consortium name="The Potato Genome Sequencing Consortium"/>
        </authorList>
    </citation>
    <scope>NUCLEOTIDE SEQUENCE [LARGE SCALE GENOMIC DNA]</scope>
    <source>
        <strain evidence="2">cv. DM1-3 516 R44</strain>
    </source>
</reference>
<dbReference type="Proteomes" id="UP000011115">
    <property type="component" value="Unassembled WGS sequence"/>
</dbReference>
<dbReference type="InParanoid" id="M1AL71"/>
<dbReference type="EnsemblPlants" id="PGSC0003DMT400025237">
    <property type="protein sequence ID" value="PGSC0003DMT400025237"/>
    <property type="gene ID" value="PGSC0003DMG400009751"/>
</dbReference>